<evidence type="ECO:0000256" key="1">
    <source>
        <dbReference type="SAM" id="MobiDB-lite"/>
    </source>
</evidence>
<dbReference type="OrthoDB" id="2534759at2759"/>
<gene>
    <name evidence="2" type="ORF">ASPWEDRAFT_120231</name>
</gene>
<dbReference type="AlphaFoldDB" id="A0A1L9R6Q9"/>
<dbReference type="STRING" id="1073089.A0A1L9R6Q9"/>
<sequence>MDESIESETVYPPPVRASSPSPSISPTPAVSSCPSPDRTFSTVSSLSASSATSADARSSVSISTKRRGYIRPQGAEFAESARHRDSVMSLGSIAHLQYYFARTGLLDGKGGHAREYKKKKTNQDEVPRLLLTPNARFIDDLTQSPTTDGEEEYLDPTEDGFDDNDEVMLPPTVSTYSIKTHYIPPPPDLKALRKDLLSAVDKAERDIEQIGSLTEAPPDMKPPRISLSPDDVPDAEDDPVRRAFAPPTPQSWPEIQGLRILDVVTLAIRAAKIYYTAHESPERLASIKHEREIRQELFNVLEVLKRWAGRNFVCGLREEERTAIMGWMSDVRAMVAKEVVLEEEEAKERESWVWTKGDWTGREREREECFLRSLLNTDTPLPTWTSTEDASLPTPLLERLRDGRELVQIHNQAVRKSKRPFCEIKAFHEDVAKPYRCAENLRYWIKAAEIRWETKLEMDVMGVVQGNSDEAWKKFDTALLAWCQTVREELMRDWQEEPKPTMTATMTAEYPSSDGLVAYSA</sequence>
<feature type="compositionally biased region" description="Low complexity" evidence="1">
    <location>
        <begin position="16"/>
        <end position="32"/>
    </location>
</feature>
<protein>
    <submittedName>
        <fullName evidence="2">Uncharacterized protein</fullName>
    </submittedName>
</protein>
<dbReference type="VEuPathDB" id="FungiDB:ASPWEDRAFT_120231"/>
<keyword evidence="3" id="KW-1185">Reference proteome</keyword>
<dbReference type="EMBL" id="KV878217">
    <property type="protein sequence ID" value="OJJ30612.1"/>
    <property type="molecule type" value="Genomic_DNA"/>
</dbReference>
<proteinExistence type="predicted"/>
<feature type="region of interest" description="Disordered" evidence="1">
    <location>
        <begin position="1"/>
        <end position="59"/>
    </location>
</feature>
<dbReference type="PANTHER" id="PTHR38702:SF1">
    <property type="entry name" value="CALPONIN-HOMOLOGY (CH) DOMAIN-CONTAINING PROTEIN"/>
    <property type="match status" value="1"/>
</dbReference>
<dbReference type="PANTHER" id="PTHR38702">
    <property type="entry name" value="CALPONIN-HOMOLOGY (CH) DOMAIN-CONTAINING PROTEIN"/>
    <property type="match status" value="1"/>
</dbReference>
<name>A0A1L9R6Q9_ASPWE</name>
<dbReference type="GeneID" id="63744822"/>
<feature type="region of interest" description="Disordered" evidence="1">
    <location>
        <begin position="211"/>
        <end position="235"/>
    </location>
</feature>
<evidence type="ECO:0000313" key="2">
    <source>
        <dbReference type="EMBL" id="OJJ30612.1"/>
    </source>
</evidence>
<dbReference type="Proteomes" id="UP000184383">
    <property type="component" value="Unassembled WGS sequence"/>
</dbReference>
<organism evidence="2 3">
    <name type="scientific">Aspergillus wentii DTO 134E9</name>
    <dbReference type="NCBI Taxonomy" id="1073089"/>
    <lineage>
        <taxon>Eukaryota</taxon>
        <taxon>Fungi</taxon>
        <taxon>Dikarya</taxon>
        <taxon>Ascomycota</taxon>
        <taxon>Pezizomycotina</taxon>
        <taxon>Eurotiomycetes</taxon>
        <taxon>Eurotiomycetidae</taxon>
        <taxon>Eurotiales</taxon>
        <taxon>Aspergillaceae</taxon>
        <taxon>Aspergillus</taxon>
        <taxon>Aspergillus subgen. Cremei</taxon>
    </lineage>
</organism>
<accession>A0A1L9R6Q9</accession>
<evidence type="ECO:0000313" key="3">
    <source>
        <dbReference type="Proteomes" id="UP000184383"/>
    </source>
</evidence>
<dbReference type="RefSeq" id="XP_040684289.1">
    <property type="nucleotide sequence ID" value="XM_040828974.1"/>
</dbReference>
<reference evidence="3" key="1">
    <citation type="journal article" date="2017" name="Genome Biol.">
        <title>Comparative genomics reveals high biological diversity and specific adaptations in the industrially and medically important fungal genus Aspergillus.</title>
        <authorList>
            <person name="de Vries R.P."/>
            <person name="Riley R."/>
            <person name="Wiebenga A."/>
            <person name="Aguilar-Osorio G."/>
            <person name="Amillis S."/>
            <person name="Uchima C.A."/>
            <person name="Anderluh G."/>
            <person name="Asadollahi M."/>
            <person name="Askin M."/>
            <person name="Barry K."/>
            <person name="Battaglia E."/>
            <person name="Bayram O."/>
            <person name="Benocci T."/>
            <person name="Braus-Stromeyer S.A."/>
            <person name="Caldana C."/>
            <person name="Canovas D."/>
            <person name="Cerqueira G.C."/>
            <person name="Chen F."/>
            <person name="Chen W."/>
            <person name="Choi C."/>
            <person name="Clum A."/>
            <person name="Dos Santos R.A."/>
            <person name="Damasio A.R."/>
            <person name="Diallinas G."/>
            <person name="Emri T."/>
            <person name="Fekete E."/>
            <person name="Flipphi M."/>
            <person name="Freyberg S."/>
            <person name="Gallo A."/>
            <person name="Gournas C."/>
            <person name="Habgood R."/>
            <person name="Hainaut M."/>
            <person name="Harispe M.L."/>
            <person name="Henrissat B."/>
            <person name="Hilden K.S."/>
            <person name="Hope R."/>
            <person name="Hossain A."/>
            <person name="Karabika E."/>
            <person name="Karaffa L."/>
            <person name="Karanyi Z."/>
            <person name="Krasevec N."/>
            <person name="Kuo A."/>
            <person name="Kusch H."/>
            <person name="LaButti K."/>
            <person name="Lagendijk E.L."/>
            <person name="Lapidus A."/>
            <person name="Levasseur A."/>
            <person name="Lindquist E."/>
            <person name="Lipzen A."/>
            <person name="Logrieco A.F."/>
            <person name="MacCabe A."/>
            <person name="Maekelae M.R."/>
            <person name="Malavazi I."/>
            <person name="Melin P."/>
            <person name="Meyer V."/>
            <person name="Mielnichuk N."/>
            <person name="Miskei M."/>
            <person name="Molnar A.P."/>
            <person name="Mule G."/>
            <person name="Ngan C.Y."/>
            <person name="Orejas M."/>
            <person name="Orosz E."/>
            <person name="Ouedraogo J.P."/>
            <person name="Overkamp K.M."/>
            <person name="Park H.-S."/>
            <person name="Perrone G."/>
            <person name="Piumi F."/>
            <person name="Punt P.J."/>
            <person name="Ram A.F."/>
            <person name="Ramon A."/>
            <person name="Rauscher S."/>
            <person name="Record E."/>
            <person name="Riano-Pachon D.M."/>
            <person name="Robert V."/>
            <person name="Roehrig J."/>
            <person name="Ruller R."/>
            <person name="Salamov A."/>
            <person name="Salih N.S."/>
            <person name="Samson R.A."/>
            <person name="Sandor E."/>
            <person name="Sanguinetti M."/>
            <person name="Schuetze T."/>
            <person name="Sepcic K."/>
            <person name="Shelest E."/>
            <person name="Sherlock G."/>
            <person name="Sophianopoulou V."/>
            <person name="Squina F.M."/>
            <person name="Sun H."/>
            <person name="Susca A."/>
            <person name="Todd R.B."/>
            <person name="Tsang A."/>
            <person name="Unkles S.E."/>
            <person name="van de Wiele N."/>
            <person name="van Rossen-Uffink D."/>
            <person name="Oliveira J.V."/>
            <person name="Vesth T.C."/>
            <person name="Visser J."/>
            <person name="Yu J.-H."/>
            <person name="Zhou M."/>
            <person name="Andersen M.R."/>
            <person name="Archer D.B."/>
            <person name="Baker S.E."/>
            <person name="Benoit I."/>
            <person name="Brakhage A.A."/>
            <person name="Braus G.H."/>
            <person name="Fischer R."/>
            <person name="Frisvad J.C."/>
            <person name="Goldman G.H."/>
            <person name="Houbraken J."/>
            <person name="Oakley B."/>
            <person name="Pocsi I."/>
            <person name="Scazzocchio C."/>
            <person name="Seiboth B."/>
            <person name="vanKuyk P.A."/>
            <person name="Wortman J."/>
            <person name="Dyer P.S."/>
            <person name="Grigoriev I.V."/>
        </authorList>
    </citation>
    <scope>NUCLEOTIDE SEQUENCE [LARGE SCALE GENOMIC DNA]</scope>
    <source>
        <strain evidence="3">DTO 134E9</strain>
    </source>
</reference>
<feature type="compositionally biased region" description="Low complexity" evidence="1">
    <location>
        <begin position="41"/>
        <end position="59"/>
    </location>
</feature>